<reference evidence="2 3" key="1">
    <citation type="submission" date="2020-08" db="EMBL/GenBank/DDBJ databases">
        <title>Genomic Encyclopedia of Type Strains, Phase IV (KMG-IV): sequencing the most valuable type-strain genomes for metagenomic binning, comparative biology and taxonomic classification.</title>
        <authorList>
            <person name="Goeker M."/>
        </authorList>
    </citation>
    <scope>NUCLEOTIDE SEQUENCE [LARGE SCALE GENOMIC DNA]</scope>
    <source>
        <strain evidence="2 3">DSM 4737</strain>
    </source>
</reference>
<dbReference type="EMBL" id="JACHOR010000001">
    <property type="protein sequence ID" value="MBB5744479.1"/>
    <property type="molecule type" value="Genomic_DNA"/>
</dbReference>
<evidence type="ECO:0000313" key="2">
    <source>
        <dbReference type="EMBL" id="MBB5744479.1"/>
    </source>
</evidence>
<sequence length="64" mass="6538">MSRKPTASTLRLLVGVMIGASLTLIGISVWMIANDEGSPVFVALGGSMLGAFAAIIASQSKTKT</sequence>
<keyword evidence="1" id="KW-0812">Transmembrane</keyword>
<comment type="caution">
    <text evidence="2">The sequence shown here is derived from an EMBL/GenBank/DDBJ whole genome shotgun (WGS) entry which is preliminary data.</text>
</comment>
<keyword evidence="1" id="KW-0472">Membrane</keyword>
<name>A0A7W9FEM0_9CAUL</name>
<organism evidence="2 3">
    <name type="scientific">Brevundimonas variabilis</name>
    <dbReference type="NCBI Taxonomy" id="74312"/>
    <lineage>
        <taxon>Bacteria</taxon>
        <taxon>Pseudomonadati</taxon>
        <taxon>Pseudomonadota</taxon>
        <taxon>Alphaproteobacteria</taxon>
        <taxon>Caulobacterales</taxon>
        <taxon>Caulobacteraceae</taxon>
        <taxon>Brevundimonas</taxon>
    </lineage>
</organism>
<keyword evidence="3" id="KW-1185">Reference proteome</keyword>
<feature type="transmembrane region" description="Helical" evidence="1">
    <location>
        <begin position="39"/>
        <end position="58"/>
    </location>
</feature>
<protein>
    <submittedName>
        <fullName evidence="2">Uncharacterized protein</fullName>
    </submittedName>
</protein>
<gene>
    <name evidence="2" type="ORF">GGR13_000051</name>
</gene>
<feature type="transmembrane region" description="Helical" evidence="1">
    <location>
        <begin position="12"/>
        <end position="33"/>
    </location>
</feature>
<evidence type="ECO:0000313" key="3">
    <source>
        <dbReference type="Proteomes" id="UP000545037"/>
    </source>
</evidence>
<accession>A0A7W9FEM0</accession>
<proteinExistence type="predicted"/>
<dbReference type="AlphaFoldDB" id="A0A7W9FEM0"/>
<evidence type="ECO:0000256" key="1">
    <source>
        <dbReference type="SAM" id="Phobius"/>
    </source>
</evidence>
<dbReference type="Proteomes" id="UP000545037">
    <property type="component" value="Unassembled WGS sequence"/>
</dbReference>
<dbReference type="RefSeq" id="WP_183211464.1">
    <property type="nucleotide sequence ID" value="NZ_JACHOR010000001.1"/>
</dbReference>
<keyword evidence="1" id="KW-1133">Transmembrane helix</keyword>